<dbReference type="Bgee" id="WBGene00013657">
    <property type="expression patterns" value="Expressed in larva and 1 other cell type or tissue"/>
</dbReference>
<dbReference type="PhylomeDB" id="Q9NAM3"/>
<keyword evidence="1" id="KW-0732">Signal</keyword>
<evidence type="ECO:0000256" key="1">
    <source>
        <dbReference type="SAM" id="SignalP"/>
    </source>
</evidence>
<evidence type="ECO:0000313" key="2">
    <source>
        <dbReference type="EMBL" id="CAB54363.4"/>
    </source>
</evidence>
<name>Q9NAM3_CAEEL</name>
<dbReference type="EMBL" id="BX284604">
    <property type="protein sequence ID" value="CAB54363.4"/>
    <property type="molecule type" value="Genomic_DNA"/>
</dbReference>
<accession>Q9NAM3</accession>
<gene>
    <name evidence="2" type="ORF">CELE_Y105C5B.18</name>
    <name evidence="2 4" type="ORF">Y105C5B.18</name>
</gene>
<dbReference type="AlphaFoldDB" id="Q9NAM3"/>
<evidence type="ECO:0000313" key="4">
    <source>
        <dbReference type="WormBase" id="Y105C5B.18"/>
    </source>
</evidence>
<keyword evidence="3" id="KW-1185">Reference proteome</keyword>
<evidence type="ECO:0000313" key="3">
    <source>
        <dbReference type="Proteomes" id="UP000001940"/>
    </source>
</evidence>
<dbReference type="RefSeq" id="NP_502907.4">
    <property type="nucleotide sequence ID" value="NM_070506.7"/>
</dbReference>
<dbReference type="KEGG" id="cel:CELE_Y105C5B.18"/>
<dbReference type="STRING" id="6239.Y105C5B.18.1"/>
<dbReference type="AGR" id="WB:WBGene00013657"/>
<dbReference type="CTD" id="178449"/>
<dbReference type="OMA" id="YPECEIS"/>
<dbReference type="PaxDb" id="6239-Y105C5B.18"/>
<sequence>MLLRAILLIFISAPWVLSVTVKRNMTEYEQKIHINLLNGIRQKNAIDEQVANMHELVYDPALESLSYPECEISNDDITVRNNDGVSTYYNAFPPTDRYWVYYAQHIDPLQTSAACHHLTCKSGSSNNNSVSGCIFGPVRKFSSSEVVKGEPGSKCPKGRSSLDLCTNSGGMLYWAPALILAVMVHFNFI</sequence>
<dbReference type="GeneID" id="178449"/>
<dbReference type="OrthoDB" id="5908266at2759"/>
<dbReference type="UCSC" id="Y105C5B.18">
    <property type="organism name" value="c. elegans"/>
</dbReference>
<dbReference type="SMR" id="Q9NAM3"/>
<dbReference type="FunCoup" id="Q9NAM3">
    <property type="interactions" value="811"/>
</dbReference>
<dbReference type="InParanoid" id="Q9NAM3"/>
<feature type="signal peptide" evidence="1">
    <location>
        <begin position="1"/>
        <end position="18"/>
    </location>
</feature>
<dbReference type="HOGENOM" id="CLU_1455674_0_0_1"/>
<reference evidence="2 3" key="1">
    <citation type="journal article" date="1998" name="Science">
        <title>Genome sequence of the nematode C. elegans: a platform for investigating biology.</title>
        <authorList>
            <consortium name="The C. elegans sequencing consortium"/>
            <person name="Sulson J.E."/>
            <person name="Waterston R."/>
        </authorList>
    </citation>
    <scope>NUCLEOTIDE SEQUENCE [LARGE SCALE GENOMIC DNA]</scope>
    <source>
        <strain evidence="2 3">Bristol N2</strain>
    </source>
</reference>
<dbReference type="WormBase" id="Y105C5B.18">
    <property type="protein sequence ID" value="CE44994"/>
    <property type="gene ID" value="WBGene00013657"/>
</dbReference>
<dbReference type="Proteomes" id="UP000001940">
    <property type="component" value="Chromosome IV"/>
</dbReference>
<feature type="chain" id="PRO_5004330443" evidence="1">
    <location>
        <begin position="19"/>
        <end position="189"/>
    </location>
</feature>
<proteinExistence type="predicted"/>
<protein>
    <submittedName>
        <fullName evidence="2">SCP domain-containing protein</fullName>
    </submittedName>
</protein>
<organism evidence="2 3">
    <name type="scientific">Caenorhabditis elegans</name>
    <dbReference type="NCBI Taxonomy" id="6239"/>
    <lineage>
        <taxon>Eukaryota</taxon>
        <taxon>Metazoa</taxon>
        <taxon>Ecdysozoa</taxon>
        <taxon>Nematoda</taxon>
        <taxon>Chromadorea</taxon>
        <taxon>Rhabditida</taxon>
        <taxon>Rhabditina</taxon>
        <taxon>Rhabditomorpha</taxon>
        <taxon>Rhabditoidea</taxon>
        <taxon>Rhabditidae</taxon>
        <taxon>Peloderinae</taxon>
        <taxon>Caenorhabditis</taxon>
    </lineage>
</organism>